<evidence type="ECO:0008006" key="6">
    <source>
        <dbReference type="Google" id="ProtNLM"/>
    </source>
</evidence>
<organism evidence="4 5">
    <name type="scientific">Helicocarpus griseus UAMH5409</name>
    <dbReference type="NCBI Taxonomy" id="1447875"/>
    <lineage>
        <taxon>Eukaryota</taxon>
        <taxon>Fungi</taxon>
        <taxon>Dikarya</taxon>
        <taxon>Ascomycota</taxon>
        <taxon>Pezizomycotina</taxon>
        <taxon>Eurotiomycetes</taxon>
        <taxon>Eurotiomycetidae</taxon>
        <taxon>Onygenales</taxon>
        <taxon>Ajellomycetaceae</taxon>
        <taxon>Helicocarpus</taxon>
    </lineage>
</organism>
<evidence type="ECO:0000256" key="2">
    <source>
        <dbReference type="SAM" id="Phobius"/>
    </source>
</evidence>
<comment type="caution">
    <text evidence="4">The sequence shown here is derived from an EMBL/GenBank/DDBJ whole genome shotgun (WGS) entry which is preliminary data.</text>
</comment>
<sequence length="311" mass="33302">MFSKNLPLLFAVLFTVSAFASIIPESELETLLNESSLCSIIRGNSHASVLKCITDVCQSSPLLDKAGCCDSGGCEWDKSCIPFDSLEEHSSDASAEQGIFCFDPTRKYCQRGIFRTDSSPELGYSLETCTSDPHGIDLRIDLVSHDTASITSQPANDGHTDQLMRRATVHRLSKRANKRGINVGVALAIVAIFFVLMVICCCSRGGKRVAPVAVEPPSQNPPPVYGNNTNIYIMSPPQSPAPQQPGISYPSVAYTYPPGQQPSGAGGPIQTIYIQGPPPPGTQPIPMPSSPGPIPQSHPSFPPEPPPAYHK</sequence>
<accession>A0A2B7X545</accession>
<keyword evidence="2" id="KW-0472">Membrane</keyword>
<feature type="signal peptide" evidence="3">
    <location>
        <begin position="1"/>
        <end position="20"/>
    </location>
</feature>
<keyword evidence="5" id="KW-1185">Reference proteome</keyword>
<dbReference type="Proteomes" id="UP000223968">
    <property type="component" value="Unassembled WGS sequence"/>
</dbReference>
<feature type="transmembrane region" description="Helical" evidence="2">
    <location>
        <begin position="181"/>
        <end position="202"/>
    </location>
</feature>
<feature type="compositionally biased region" description="Pro residues" evidence="1">
    <location>
        <begin position="276"/>
        <end position="311"/>
    </location>
</feature>
<evidence type="ECO:0000313" key="4">
    <source>
        <dbReference type="EMBL" id="PGH03980.1"/>
    </source>
</evidence>
<feature type="chain" id="PRO_5012066808" description="Extracellular membrane protein CFEM domain-containing protein" evidence="3">
    <location>
        <begin position="21"/>
        <end position="311"/>
    </location>
</feature>
<name>A0A2B7X545_9EURO</name>
<evidence type="ECO:0000256" key="1">
    <source>
        <dbReference type="SAM" id="MobiDB-lite"/>
    </source>
</evidence>
<dbReference type="EMBL" id="PDNB01000141">
    <property type="protein sequence ID" value="PGH03980.1"/>
    <property type="molecule type" value="Genomic_DNA"/>
</dbReference>
<evidence type="ECO:0000313" key="5">
    <source>
        <dbReference type="Proteomes" id="UP000223968"/>
    </source>
</evidence>
<feature type="region of interest" description="Disordered" evidence="1">
    <location>
        <begin position="256"/>
        <end position="311"/>
    </location>
</feature>
<feature type="compositionally biased region" description="Low complexity" evidence="1">
    <location>
        <begin position="257"/>
        <end position="275"/>
    </location>
</feature>
<dbReference type="OrthoDB" id="4187695at2759"/>
<dbReference type="AlphaFoldDB" id="A0A2B7X545"/>
<reference evidence="4 5" key="1">
    <citation type="submission" date="2017-10" db="EMBL/GenBank/DDBJ databases">
        <title>Comparative genomics in systemic dimorphic fungi from Ajellomycetaceae.</title>
        <authorList>
            <person name="Munoz J.F."/>
            <person name="Mcewen J.G."/>
            <person name="Clay O.K."/>
            <person name="Cuomo C.A."/>
        </authorList>
    </citation>
    <scope>NUCLEOTIDE SEQUENCE [LARGE SCALE GENOMIC DNA]</scope>
    <source>
        <strain evidence="4 5">UAMH5409</strain>
    </source>
</reference>
<keyword evidence="2" id="KW-1133">Transmembrane helix</keyword>
<keyword evidence="3" id="KW-0732">Signal</keyword>
<protein>
    <recommendedName>
        <fullName evidence="6">Extracellular membrane protein CFEM domain-containing protein</fullName>
    </recommendedName>
</protein>
<keyword evidence="2" id="KW-0812">Transmembrane</keyword>
<gene>
    <name evidence="4" type="ORF">AJ79_07212</name>
</gene>
<evidence type="ECO:0000256" key="3">
    <source>
        <dbReference type="SAM" id="SignalP"/>
    </source>
</evidence>
<proteinExistence type="predicted"/>